<dbReference type="Pfam" id="PF00300">
    <property type="entry name" value="His_Phos_1"/>
    <property type="match status" value="1"/>
</dbReference>
<evidence type="ECO:0000313" key="3">
    <source>
        <dbReference type="Proteomes" id="UP000199382"/>
    </source>
</evidence>
<gene>
    <name evidence="2" type="ORF">SAMN04488026_102373</name>
</gene>
<dbReference type="CDD" id="cd07067">
    <property type="entry name" value="HP_PGM_like"/>
    <property type="match status" value="1"/>
</dbReference>
<feature type="chain" id="PRO_5011707242" evidence="1">
    <location>
        <begin position="18"/>
        <end position="178"/>
    </location>
</feature>
<dbReference type="SUPFAM" id="SSF53254">
    <property type="entry name" value="Phosphoglycerate mutase-like"/>
    <property type="match status" value="1"/>
</dbReference>
<evidence type="ECO:0000256" key="1">
    <source>
        <dbReference type="SAM" id="SignalP"/>
    </source>
</evidence>
<accession>A0A1G8WC12</accession>
<reference evidence="2 3" key="1">
    <citation type="submission" date="2016-10" db="EMBL/GenBank/DDBJ databases">
        <authorList>
            <person name="de Groot N.N."/>
        </authorList>
    </citation>
    <scope>NUCLEOTIDE SEQUENCE [LARGE SCALE GENOMIC DNA]</scope>
    <source>
        <strain evidence="2 3">DSM 25294</strain>
    </source>
</reference>
<feature type="signal peptide" evidence="1">
    <location>
        <begin position="1"/>
        <end position="17"/>
    </location>
</feature>
<dbReference type="OrthoDB" id="2237472at2"/>
<dbReference type="InterPro" id="IPR013078">
    <property type="entry name" value="His_Pase_superF_clade-1"/>
</dbReference>
<name>A0A1G8WC12_9RHOB</name>
<dbReference type="EMBL" id="FNEK01000023">
    <property type="protein sequence ID" value="SDJ75773.1"/>
    <property type="molecule type" value="Genomic_DNA"/>
</dbReference>
<dbReference type="Gene3D" id="3.40.50.1240">
    <property type="entry name" value="Phosphoglycerate mutase-like"/>
    <property type="match status" value="1"/>
</dbReference>
<dbReference type="AlphaFoldDB" id="A0A1G8WC12"/>
<sequence length="178" mass="19589">MKSLSLILFLLPCLALANDWSALQEDGAIAVMRHALAPGTGDPSEFRLEDCSTQRNLDERGREQARKIGEAIRERGIAFDTVFSSQWCRTRETAELLDVGPVVEAPSLNSFFRDYSTRDSQTRATLDLIEGTEGKLMLVSHQVNISALAGQATRSGEILIFRLRDGALAVTGRILVEP</sequence>
<dbReference type="Proteomes" id="UP000199382">
    <property type="component" value="Unassembled WGS sequence"/>
</dbReference>
<keyword evidence="1" id="KW-0732">Signal</keyword>
<proteinExistence type="predicted"/>
<organism evidence="2 3">
    <name type="scientific">Aliiruegeria lutimaris</name>
    <dbReference type="NCBI Taxonomy" id="571298"/>
    <lineage>
        <taxon>Bacteria</taxon>
        <taxon>Pseudomonadati</taxon>
        <taxon>Pseudomonadota</taxon>
        <taxon>Alphaproteobacteria</taxon>
        <taxon>Rhodobacterales</taxon>
        <taxon>Roseobacteraceae</taxon>
        <taxon>Aliiruegeria</taxon>
    </lineage>
</organism>
<dbReference type="RefSeq" id="WP_093156344.1">
    <property type="nucleotide sequence ID" value="NZ_FNEK01000023.1"/>
</dbReference>
<dbReference type="InterPro" id="IPR029033">
    <property type="entry name" value="His_PPase_superfam"/>
</dbReference>
<protein>
    <submittedName>
        <fullName evidence="2">Histidine phosphatase superfamily (Branch 1)</fullName>
    </submittedName>
</protein>
<evidence type="ECO:0000313" key="2">
    <source>
        <dbReference type="EMBL" id="SDJ75773.1"/>
    </source>
</evidence>
<dbReference type="STRING" id="571298.SAMN04488026_102373"/>
<keyword evidence="3" id="KW-1185">Reference proteome</keyword>